<protein>
    <submittedName>
        <fullName evidence="1">Uncharacterized protein</fullName>
    </submittedName>
</protein>
<name>A0A1I5VI29_9GAMM</name>
<evidence type="ECO:0000313" key="1">
    <source>
        <dbReference type="EMBL" id="SFQ07071.1"/>
    </source>
</evidence>
<gene>
    <name evidence="1" type="ORF">SAMN03084138_03957</name>
</gene>
<accession>A0A1I5VI29</accession>
<evidence type="ECO:0000313" key="2">
    <source>
        <dbReference type="Proteomes" id="UP000182692"/>
    </source>
</evidence>
<reference evidence="1 2" key="1">
    <citation type="submission" date="2016-10" db="EMBL/GenBank/DDBJ databases">
        <authorList>
            <person name="de Groot N.N."/>
        </authorList>
    </citation>
    <scope>NUCLEOTIDE SEQUENCE [LARGE SCALE GENOMIC DNA]</scope>
    <source>
        <strain evidence="1 2">DSM 15893</strain>
    </source>
</reference>
<proteinExistence type="predicted"/>
<dbReference type="STRING" id="1121869.SAMN03084138_03957"/>
<sequence>MNDKPIDIKCPDCGELAKFEEPFKFLSSRKIHPDETRPIHRWGSWRVLERFPSKISWKPPSSSRQFLRSGGDSGDAGYPLLTNGLVLCSHCHSNRKHKLNWPIDAYWQWEIRGKLLWAWDKEHAEAILNYIKQTSRPTRHSYCLRYIPSHFLSAKVRELVVQRIERSFNG</sequence>
<dbReference type="AlphaFoldDB" id="A0A1I5VI29"/>
<dbReference type="EMBL" id="FOWR01000038">
    <property type="protein sequence ID" value="SFQ07071.1"/>
    <property type="molecule type" value="Genomic_DNA"/>
</dbReference>
<organism evidence="1 2">
    <name type="scientific">Enterovibrio norvegicus DSM 15893</name>
    <dbReference type="NCBI Taxonomy" id="1121869"/>
    <lineage>
        <taxon>Bacteria</taxon>
        <taxon>Pseudomonadati</taxon>
        <taxon>Pseudomonadota</taxon>
        <taxon>Gammaproteobacteria</taxon>
        <taxon>Vibrionales</taxon>
        <taxon>Vibrionaceae</taxon>
        <taxon>Enterovibrio</taxon>
    </lineage>
</organism>
<dbReference type="Proteomes" id="UP000182692">
    <property type="component" value="Unassembled WGS sequence"/>
</dbReference>